<feature type="domain" description="Integrase catalytic" evidence="1">
    <location>
        <begin position="144"/>
        <end position="247"/>
    </location>
</feature>
<dbReference type="InterPro" id="IPR012337">
    <property type="entry name" value="RNaseH-like_sf"/>
</dbReference>
<evidence type="ECO:0000313" key="2">
    <source>
        <dbReference type="Proteomes" id="UP000694930"/>
    </source>
</evidence>
<dbReference type="PANTHER" id="PTHR48475">
    <property type="entry name" value="RIBONUCLEASE H"/>
    <property type="match status" value="1"/>
</dbReference>
<dbReference type="InterPro" id="IPR001584">
    <property type="entry name" value="Integrase_cat-core"/>
</dbReference>
<name>A0ABM1HE07_SOLPN</name>
<dbReference type="SUPFAM" id="SSF53098">
    <property type="entry name" value="Ribonuclease H-like"/>
    <property type="match status" value="2"/>
</dbReference>
<gene>
    <name evidence="3" type="primary">LOC107027480</name>
</gene>
<dbReference type="InterPro" id="IPR036397">
    <property type="entry name" value="RNaseH_sf"/>
</dbReference>
<proteinExistence type="predicted"/>
<evidence type="ECO:0000313" key="3">
    <source>
        <dbReference type="RefSeq" id="XP_015084126.1"/>
    </source>
</evidence>
<dbReference type="Proteomes" id="UP000694930">
    <property type="component" value="Chromosome 8"/>
</dbReference>
<dbReference type="PROSITE" id="PS50994">
    <property type="entry name" value="INTEGRASE"/>
    <property type="match status" value="1"/>
</dbReference>
<sequence>MSVHKLLVIRDSDLLIHHVQGEWALKNAKTTPYVQYIQKLCKRFCKIEFRHAPGTQNELVDALSTIASMIKNLDTDYIGPPDIELKEHLVHCLHVEAELDNLPWYFDTKKYFESEIYSEDATSNQKKLIRRMALNFFLSGEVLYRSTPDLGLLRCIDVVEIVKLIEQIHAGVCVAIDYFTKWVEAASYKSVTKEVVADFVRNNLIYRIGVTESIITDNDANLNSHLMRDIRDQLRLLTETQPLIVLK</sequence>
<dbReference type="Pfam" id="PF13456">
    <property type="entry name" value="RVT_3"/>
    <property type="match status" value="1"/>
</dbReference>
<dbReference type="PANTHER" id="PTHR48475:SF1">
    <property type="entry name" value="RNASE H TYPE-1 DOMAIN-CONTAINING PROTEIN"/>
    <property type="match status" value="1"/>
</dbReference>
<dbReference type="Gene3D" id="3.30.420.10">
    <property type="entry name" value="Ribonuclease H-like superfamily/Ribonuclease H"/>
    <property type="match status" value="2"/>
</dbReference>
<reference evidence="2" key="1">
    <citation type="journal article" date="2014" name="Nat. Genet.">
        <title>The genome of the stress-tolerant wild tomato species Solanum pennellii.</title>
        <authorList>
            <person name="Bolger A."/>
            <person name="Scossa F."/>
            <person name="Bolger M.E."/>
            <person name="Lanz C."/>
            <person name="Maumus F."/>
            <person name="Tohge T."/>
            <person name="Quesneville H."/>
            <person name="Alseekh S."/>
            <person name="Sorensen I."/>
            <person name="Lichtenstein G."/>
            <person name="Fich E.A."/>
            <person name="Conte M."/>
            <person name="Keller H."/>
            <person name="Schneeberger K."/>
            <person name="Schwacke R."/>
            <person name="Ofner I."/>
            <person name="Vrebalov J."/>
            <person name="Xu Y."/>
            <person name="Osorio S."/>
            <person name="Aflitos S.A."/>
            <person name="Schijlen E."/>
            <person name="Jimenez-Gomez J.M."/>
            <person name="Ryngajllo M."/>
            <person name="Kimura S."/>
            <person name="Kumar R."/>
            <person name="Koenig D."/>
            <person name="Headland L.R."/>
            <person name="Maloof J.N."/>
            <person name="Sinha N."/>
            <person name="van Ham R.C."/>
            <person name="Lankhorst R.K."/>
            <person name="Mao L."/>
            <person name="Vogel A."/>
            <person name="Arsova B."/>
            <person name="Panstruga R."/>
            <person name="Fei Z."/>
            <person name="Rose J.K."/>
            <person name="Zamir D."/>
            <person name="Carrari F."/>
            <person name="Giovannoni J.J."/>
            <person name="Weigel D."/>
            <person name="Usadel B."/>
            <person name="Fernie A.R."/>
        </authorList>
    </citation>
    <scope>NUCLEOTIDE SEQUENCE [LARGE SCALE GENOMIC DNA]</scope>
    <source>
        <strain evidence="2">cv. LA0716</strain>
    </source>
</reference>
<evidence type="ECO:0000259" key="1">
    <source>
        <dbReference type="PROSITE" id="PS50994"/>
    </source>
</evidence>
<dbReference type="InterPro" id="IPR002156">
    <property type="entry name" value="RNaseH_domain"/>
</dbReference>
<dbReference type="RefSeq" id="XP_015084126.1">
    <property type="nucleotide sequence ID" value="XM_015228640.1"/>
</dbReference>
<keyword evidence="2" id="KW-1185">Reference proteome</keyword>
<protein>
    <submittedName>
        <fullName evidence="3">Uncharacterized protein LOC107027480</fullName>
    </submittedName>
</protein>
<organism evidence="2 3">
    <name type="scientific">Solanum pennellii</name>
    <name type="common">Tomato</name>
    <name type="synonym">Lycopersicon pennellii</name>
    <dbReference type="NCBI Taxonomy" id="28526"/>
    <lineage>
        <taxon>Eukaryota</taxon>
        <taxon>Viridiplantae</taxon>
        <taxon>Streptophyta</taxon>
        <taxon>Embryophyta</taxon>
        <taxon>Tracheophyta</taxon>
        <taxon>Spermatophyta</taxon>
        <taxon>Magnoliopsida</taxon>
        <taxon>eudicotyledons</taxon>
        <taxon>Gunneridae</taxon>
        <taxon>Pentapetalae</taxon>
        <taxon>asterids</taxon>
        <taxon>lamiids</taxon>
        <taxon>Solanales</taxon>
        <taxon>Solanaceae</taxon>
        <taxon>Solanoideae</taxon>
        <taxon>Solaneae</taxon>
        <taxon>Solanum</taxon>
        <taxon>Solanum subgen. Lycopersicon</taxon>
    </lineage>
</organism>
<reference evidence="3" key="2">
    <citation type="submission" date="2025-08" db="UniProtKB">
        <authorList>
            <consortium name="RefSeq"/>
        </authorList>
    </citation>
    <scope>IDENTIFICATION</scope>
</reference>
<dbReference type="GeneID" id="107027480"/>
<accession>A0ABM1HE07</accession>